<evidence type="ECO:0000313" key="3">
    <source>
        <dbReference type="Proteomes" id="UP000000709"/>
    </source>
</evidence>
<gene>
    <name evidence="2" type="ORF">SPAPADRAFT_50489</name>
</gene>
<keyword evidence="3" id="KW-1185">Reference proteome</keyword>
<dbReference type="InParanoid" id="G3AKM9"/>
<dbReference type="AlphaFoldDB" id="G3AKM9"/>
<evidence type="ECO:0000256" key="1">
    <source>
        <dbReference type="SAM" id="Coils"/>
    </source>
</evidence>
<name>G3AKM9_SPAPN</name>
<proteinExistence type="predicted"/>
<keyword evidence="1" id="KW-0175">Coiled coil</keyword>
<accession>G3AKM9</accession>
<dbReference type="RefSeq" id="XP_007375149.1">
    <property type="nucleotide sequence ID" value="XM_007375087.1"/>
</dbReference>
<dbReference type="HOGENOM" id="CLU_821753_0_0_1"/>
<evidence type="ECO:0000313" key="2">
    <source>
        <dbReference type="EMBL" id="EGW33634.1"/>
    </source>
</evidence>
<organism evidence="3">
    <name type="scientific">Spathaspora passalidarum (strain NRRL Y-27907 / 11-Y1)</name>
    <dbReference type="NCBI Taxonomy" id="619300"/>
    <lineage>
        <taxon>Eukaryota</taxon>
        <taxon>Fungi</taxon>
        <taxon>Dikarya</taxon>
        <taxon>Ascomycota</taxon>
        <taxon>Saccharomycotina</taxon>
        <taxon>Pichiomycetes</taxon>
        <taxon>Debaryomycetaceae</taxon>
        <taxon>Spathaspora</taxon>
    </lineage>
</organism>
<feature type="coiled-coil region" evidence="1">
    <location>
        <begin position="90"/>
        <end position="117"/>
    </location>
</feature>
<protein>
    <submittedName>
        <fullName evidence="2">Uncharacterized protein</fullName>
    </submittedName>
</protein>
<dbReference type="GeneID" id="18871446"/>
<dbReference type="Proteomes" id="UP000000709">
    <property type="component" value="Unassembled WGS sequence"/>
</dbReference>
<sequence>MKKQEVPKRTVFITKLETYFSTVIPEEVTDSTSTETSVDSNTITDVESTTAAHSSMVTTLPSPYYTASETFTTTETAVASNQERPISKQELLAMEEIKRLEQLLLDLKKEMLLQQENFRLQMLSIYNATKEVTTTKQTTQTAQTTNVIGLDHEKNHGKNILNQKNPSNSVLIVPQFQNHRKENEEHSTHVYHHEYAKPKVPWYGVAATTETTTSDEISIAPTPEPEKDNLHPFAPIKTGEVQDPYDYVITYDVTESLQVSKDTQSTQSDVTETPIATEDTTTVTATATVTKRRDYRFRNNNSTIDFDVFHLDVSENQGNHYKKSFLIWLLASVLMCLY</sequence>
<dbReference type="eggNOG" id="ENOG502RQK8">
    <property type="taxonomic scope" value="Eukaryota"/>
</dbReference>
<reference evidence="2 3" key="1">
    <citation type="journal article" date="2011" name="Proc. Natl. Acad. Sci. U.S.A.">
        <title>Comparative genomics of xylose-fermenting fungi for enhanced biofuel production.</title>
        <authorList>
            <person name="Wohlbach D.J."/>
            <person name="Kuo A."/>
            <person name="Sato T.K."/>
            <person name="Potts K.M."/>
            <person name="Salamov A.A."/>
            <person name="LaButti K.M."/>
            <person name="Sun H."/>
            <person name="Clum A."/>
            <person name="Pangilinan J.L."/>
            <person name="Lindquist E.A."/>
            <person name="Lucas S."/>
            <person name="Lapidus A."/>
            <person name="Jin M."/>
            <person name="Gunawan C."/>
            <person name="Balan V."/>
            <person name="Dale B.E."/>
            <person name="Jeffries T.W."/>
            <person name="Zinkel R."/>
            <person name="Barry K.W."/>
            <person name="Grigoriev I.V."/>
            <person name="Gasch A.P."/>
        </authorList>
    </citation>
    <scope>NUCLEOTIDE SEQUENCE [LARGE SCALE GENOMIC DNA]</scope>
    <source>
        <strain evidence="3">NRRL Y-27907 / 11-Y1</strain>
    </source>
</reference>
<dbReference type="EMBL" id="GL996501">
    <property type="protein sequence ID" value="EGW33634.1"/>
    <property type="molecule type" value="Genomic_DNA"/>
</dbReference>
<dbReference type="KEGG" id="spaa:SPAPADRAFT_50489"/>